<comment type="caution">
    <text evidence="1">The sequence shown here is derived from an EMBL/GenBank/DDBJ whole genome shotgun (WGS) entry which is preliminary data.</text>
</comment>
<dbReference type="EMBL" id="JAETWB010000097">
    <property type="protein sequence ID" value="MBL6082672.1"/>
    <property type="molecule type" value="Genomic_DNA"/>
</dbReference>
<protein>
    <recommendedName>
        <fullName evidence="3">Transposase</fullName>
    </recommendedName>
</protein>
<accession>A0ABS1UG37</accession>
<evidence type="ECO:0000313" key="1">
    <source>
        <dbReference type="EMBL" id="MBL6082672.1"/>
    </source>
</evidence>
<feature type="non-terminal residue" evidence="1">
    <location>
        <position position="90"/>
    </location>
</feature>
<organism evidence="1 2">
    <name type="scientific">Belnapia arida</name>
    <dbReference type="NCBI Taxonomy" id="2804533"/>
    <lineage>
        <taxon>Bacteria</taxon>
        <taxon>Pseudomonadati</taxon>
        <taxon>Pseudomonadota</taxon>
        <taxon>Alphaproteobacteria</taxon>
        <taxon>Acetobacterales</taxon>
        <taxon>Roseomonadaceae</taxon>
        <taxon>Belnapia</taxon>
    </lineage>
</organism>
<sequence>MARTLSEDLRSRLITAVEGGMSRCAAADRFGVAAATAVRWVGEWCATGATRAKAKGGDLRSGQIEVVTSVNVVEFADGLRVTTAQAGRGG</sequence>
<dbReference type="InterPro" id="IPR009057">
    <property type="entry name" value="Homeodomain-like_sf"/>
</dbReference>
<dbReference type="SUPFAM" id="SSF46689">
    <property type="entry name" value="Homeodomain-like"/>
    <property type="match status" value="1"/>
</dbReference>
<keyword evidence="2" id="KW-1185">Reference proteome</keyword>
<name>A0ABS1UG37_9PROT</name>
<evidence type="ECO:0000313" key="2">
    <source>
        <dbReference type="Proteomes" id="UP000660885"/>
    </source>
</evidence>
<reference evidence="1 2" key="1">
    <citation type="submission" date="2021-01" db="EMBL/GenBank/DDBJ databases">
        <title>Belnapia mucosa sp. nov. and Belnapia arida sp. nov., isolated from the Tabernas Desert (Almeria, Spain).</title>
        <authorList>
            <person name="Molina-Menor E."/>
            <person name="Vidal-Verdu A."/>
            <person name="Calonge A."/>
            <person name="Satari L."/>
            <person name="Pereto J."/>
            <person name="Porcar M."/>
        </authorList>
    </citation>
    <scope>NUCLEOTIDE SEQUENCE [LARGE SCALE GENOMIC DNA]</scope>
    <source>
        <strain evidence="1 2">T18</strain>
    </source>
</reference>
<gene>
    <name evidence="1" type="ORF">JMJ56_32430</name>
</gene>
<evidence type="ECO:0008006" key="3">
    <source>
        <dbReference type="Google" id="ProtNLM"/>
    </source>
</evidence>
<dbReference type="Proteomes" id="UP000660885">
    <property type="component" value="Unassembled WGS sequence"/>
</dbReference>
<proteinExistence type="predicted"/>